<keyword evidence="1" id="KW-1133">Transmembrane helix</keyword>
<feature type="transmembrane region" description="Helical" evidence="1">
    <location>
        <begin position="184"/>
        <end position="203"/>
    </location>
</feature>
<evidence type="ECO:0000313" key="3">
    <source>
        <dbReference type="Proteomes" id="UP001156398"/>
    </source>
</evidence>
<name>A0ABT6VY15_9ACTN</name>
<accession>A0ABT6VY15</accession>
<feature type="transmembrane region" description="Helical" evidence="1">
    <location>
        <begin position="12"/>
        <end position="34"/>
    </location>
</feature>
<keyword evidence="1" id="KW-0472">Membrane</keyword>
<dbReference type="Proteomes" id="UP001156398">
    <property type="component" value="Unassembled WGS sequence"/>
</dbReference>
<feature type="transmembrane region" description="Helical" evidence="1">
    <location>
        <begin position="419"/>
        <end position="438"/>
    </location>
</feature>
<keyword evidence="3" id="KW-1185">Reference proteome</keyword>
<organism evidence="2 3">
    <name type="scientific">Streptantibioticus silvisoli</name>
    <dbReference type="NCBI Taxonomy" id="2705255"/>
    <lineage>
        <taxon>Bacteria</taxon>
        <taxon>Bacillati</taxon>
        <taxon>Actinomycetota</taxon>
        <taxon>Actinomycetes</taxon>
        <taxon>Kitasatosporales</taxon>
        <taxon>Streptomycetaceae</taxon>
        <taxon>Streptantibioticus</taxon>
    </lineage>
</organism>
<reference evidence="2 3" key="1">
    <citation type="submission" date="2023-05" db="EMBL/GenBank/DDBJ databases">
        <title>Streptantibioticus silvisoli sp. nov., acidotolerant actinomycetes 1 from pine litter.</title>
        <authorList>
            <person name="Swiecimska M."/>
            <person name="Golinska P."/>
            <person name="Sangal V."/>
            <person name="Wachnowicz B."/>
            <person name="Goodfellow M."/>
        </authorList>
    </citation>
    <scope>NUCLEOTIDE SEQUENCE [LARGE SCALE GENOMIC DNA]</scope>
    <source>
        <strain evidence="2 3">SL54</strain>
    </source>
</reference>
<evidence type="ECO:0000313" key="2">
    <source>
        <dbReference type="EMBL" id="MDI5963371.1"/>
    </source>
</evidence>
<dbReference type="RefSeq" id="WP_271322171.1">
    <property type="nucleotide sequence ID" value="NZ_JAAGKO020000013.1"/>
</dbReference>
<sequence>MSDQARDESLWILALAILAVIAPVVLGVVVLTGMHDTDVHLSDAARTGHRLDHGQVDDRLTSDLIALQQDETALFQRQVDYGGLTSHDPHYDVGRVEADLAVASGPVGDSARARTDLTTIADELPPYTEVEATAVTDNQQGKPVGAAYLRAGFGYLKQQILPKAADIREIEQNRLRADTGQADGFPWLLVTTVVVVLGCLVLTHEVLASRTHRRFNAGVLIAGALILLLGAGAIATNLASGHDVETRVRSQTDAAVRLTKVRDDADRAELDDELTLADHDEDCTTSPRPPFTALCDNEQDAQGVLKTGGPLVRDLEAVRSLLPASAQTAPQRWYTAEGELPILQNLSELANKPSGGKPPLRYGSSQKLSVLDPYTDPSKAPSTSAYFASVNKPTMQATKLAWSRYTAAVRDARGGLGTLAWAGLFLGLAAGLAAGLGCRPRVVEYWSRGEDAA</sequence>
<evidence type="ECO:0000256" key="1">
    <source>
        <dbReference type="SAM" id="Phobius"/>
    </source>
</evidence>
<keyword evidence="1" id="KW-0812">Transmembrane</keyword>
<feature type="transmembrane region" description="Helical" evidence="1">
    <location>
        <begin position="215"/>
        <end position="235"/>
    </location>
</feature>
<comment type="caution">
    <text evidence="2">The sequence shown here is derived from an EMBL/GenBank/DDBJ whole genome shotgun (WGS) entry which is preliminary data.</text>
</comment>
<protein>
    <recommendedName>
        <fullName evidence="4">Secreted protein</fullName>
    </recommendedName>
</protein>
<dbReference type="EMBL" id="JAAGKO020000013">
    <property type="protein sequence ID" value="MDI5963371.1"/>
    <property type="molecule type" value="Genomic_DNA"/>
</dbReference>
<proteinExistence type="predicted"/>
<evidence type="ECO:0008006" key="4">
    <source>
        <dbReference type="Google" id="ProtNLM"/>
    </source>
</evidence>
<gene>
    <name evidence="2" type="ORF">POF43_011730</name>
</gene>